<dbReference type="EMBL" id="RZUL01000002">
    <property type="protein sequence ID" value="RVT41957.1"/>
    <property type="molecule type" value="Genomic_DNA"/>
</dbReference>
<proteinExistence type="predicted"/>
<organism evidence="1 2">
    <name type="scientific">Sphingobium algorifonticola</name>
    <dbReference type="NCBI Taxonomy" id="2008318"/>
    <lineage>
        <taxon>Bacteria</taxon>
        <taxon>Pseudomonadati</taxon>
        <taxon>Pseudomonadota</taxon>
        <taxon>Alphaproteobacteria</taxon>
        <taxon>Sphingomonadales</taxon>
        <taxon>Sphingomonadaceae</taxon>
        <taxon>Sphingobium</taxon>
    </lineage>
</organism>
<reference evidence="1 2" key="1">
    <citation type="submission" date="2019-01" db="EMBL/GenBank/DDBJ databases">
        <authorList>
            <person name="Chen W.-M."/>
        </authorList>
    </citation>
    <scope>NUCLEOTIDE SEQUENCE [LARGE SCALE GENOMIC DNA]</scope>
    <source>
        <strain evidence="1 2">TLA-22</strain>
    </source>
</reference>
<gene>
    <name evidence="1" type="ORF">ENE74_06810</name>
</gene>
<accession>A0A437J8X7</accession>
<dbReference type="AlphaFoldDB" id="A0A437J8X7"/>
<protein>
    <submittedName>
        <fullName evidence="1">Uncharacterized protein</fullName>
    </submittedName>
</protein>
<name>A0A437J8X7_9SPHN</name>
<dbReference type="RefSeq" id="WP_127690130.1">
    <property type="nucleotide sequence ID" value="NZ_RZUL01000002.1"/>
</dbReference>
<evidence type="ECO:0000313" key="2">
    <source>
        <dbReference type="Proteomes" id="UP000282977"/>
    </source>
</evidence>
<evidence type="ECO:0000313" key="1">
    <source>
        <dbReference type="EMBL" id="RVT41957.1"/>
    </source>
</evidence>
<keyword evidence="2" id="KW-1185">Reference proteome</keyword>
<sequence>MAAFPGSAHACRTSVSPKFEDVSYADVVVIGRVDNYRVIRDEAFRKRMLASPNLPAQMRKTYEDPKQGLLPDYARFDIQVEQVLLGQVSSTLSVTWDNSTFGEPDQMAAGRYLIALRRPNSASPPLRGPSATILPSPGPNALTLLQAPCSRAFIYNAESSEAQSIRRILDARRK</sequence>
<dbReference type="Proteomes" id="UP000282977">
    <property type="component" value="Unassembled WGS sequence"/>
</dbReference>
<comment type="caution">
    <text evidence="1">The sequence shown here is derived from an EMBL/GenBank/DDBJ whole genome shotgun (WGS) entry which is preliminary data.</text>
</comment>
<dbReference type="OrthoDB" id="8449521at2"/>